<feature type="domain" description="Tripartite ATP-independent periplasmic transporters DctQ component" evidence="10">
    <location>
        <begin position="27"/>
        <end position="148"/>
    </location>
</feature>
<keyword evidence="12" id="KW-1185">Reference proteome</keyword>
<dbReference type="Pfam" id="PF04290">
    <property type="entry name" value="DctQ"/>
    <property type="match status" value="1"/>
</dbReference>
<dbReference type="GO" id="GO:0022857">
    <property type="term" value="F:transmembrane transporter activity"/>
    <property type="evidence" value="ECO:0007669"/>
    <property type="project" value="TreeGrafter"/>
</dbReference>
<keyword evidence="7 9" id="KW-0472">Membrane</keyword>
<evidence type="ECO:0000256" key="2">
    <source>
        <dbReference type="ARBA" id="ARBA00022448"/>
    </source>
</evidence>
<dbReference type="Proteomes" id="UP000275076">
    <property type="component" value="Unassembled WGS sequence"/>
</dbReference>
<proteinExistence type="inferred from homology"/>
<feature type="transmembrane region" description="Helical" evidence="9">
    <location>
        <begin position="17"/>
        <end position="38"/>
    </location>
</feature>
<evidence type="ECO:0000256" key="3">
    <source>
        <dbReference type="ARBA" id="ARBA00022475"/>
    </source>
</evidence>
<comment type="similarity">
    <text evidence="8">Belongs to the TRAP transporter small permease family.</text>
</comment>
<dbReference type="GO" id="GO:0005886">
    <property type="term" value="C:plasma membrane"/>
    <property type="evidence" value="ECO:0007669"/>
    <property type="project" value="UniProtKB-SubCell"/>
</dbReference>
<keyword evidence="5 9" id="KW-0812">Transmembrane</keyword>
<organism evidence="11 12">
    <name type="scientific">Salibacterium salarium</name>
    <dbReference type="NCBI Taxonomy" id="284579"/>
    <lineage>
        <taxon>Bacteria</taxon>
        <taxon>Bacillati</taxon>
        <taxon>Bacillota</taxon>
        <taxon>Bacilli</taxon>
        <taxon>Bacillales</taxon>
        <taxon>Bacillaceae</taxon>
    </lineage>
</organism>
<comment type="subcellular location">
    <subcellularLocation>
        <location evidence="1">Cell inner membrane</location>
        <topology evidence="1">Multi-pass membrane protein</topology>
    </subcellularLocation>
</comment>
<evidence type="ECO:0000256" key="4">
    <source>
        <dbReference type="ARBA" id="ARBA00022519"/>
    </source>
</evidence>
<comment type="caution">
    <text evidence="11">The sequence shown here is derived from an EMBL/GenBank/DDBJ whole genome shotgun (WGS) entry which is preliminary data.</text>
</comment>
<keyword evidence="6 9" id="KW-1133">Transmembrane helix</keyword>
<dbReference type="InterPro" id="IPR055348">
    <property type="entry name" value="DctQ"/>
</dbReference>
<keyword evidence="2" id="KW-0813">Transport</keyword>
<feature type="transmembrane region" description="Helical" evidence="9">
    <location>
        <begin position="50"/>
        <end position="68"/>
    </location>
</feature>
<name>A0A3R9PII4_9BACI</name>
<evidence type="ECO:0000256" key="5">
    <source>
        <dbReference type="ARBA" id="ARBA00022692"/>
    </source>
</evidence>
<dbReference type="OrthoDB" id="9815614at2"/>
<feature type="transmembrane region" description="Helical" evidence="9">
    <location>
        <begin position="130"/>
        <end position="151"/>
    </location>
</feature>
<feature type="transmembrane region" description="Helical" evidence="9">
    <location>
        <begin position="89"/>
        <end position="110"/>
    </location>
</feature>
<sequence>MNALRKGLNIFYKAEEVLLGILIAAATAVLFANVVLRYGFAANTSWANELVRYIMIWITFIGMGLCFRRGIHVGIDLLMNYLSKKATKVVQVIVNLLSISFLLFLGLYGLELVLFSIDTGQITPSLEIGMFWVYVVIPLGCALSIFHICMFTGKILSGSDELSLNNYE</sequence>
<evidence type="ECO:0000313" key="11">
    <source>
        <dbReference type="EMBL" id="RSL31437.1"/>
    </source>
</evidence>
<evidence type="ECO:0000256" key="1">
    <source>
        <dbReference type="ARBA" id="ARBA00004429"/>
    </source>
</evidence>
<keyword evidence="4" id="KW-0997">Cell inner membrane</keyword>
<accession>A0A3R9PII4</accession>
<gene>
    <name evidence="11" type="ORF">D7Z54_20565</name>
</gene>
<reference evidence="11 12" key="1">
    <citation type="submission" date="2018-10" db="EMBL/GenBank/DDBJ databases">
        <title>Draft genome sequence of Bacillus salarius IM0101, isolated from a hypersaline soil in Inner Mongolia, China.</title>
        <authorList>
            <person name="Yamprayoonswat W."/>
            <person name="Boonvisut S."/>
            <person name="Jumpathong W."/>
            <person name="Sittihan S."/>
            <person name="Ruangsuj P."/>
            <person name="Wanthongcharoen S."/>
            <person name="Thongpramul N."/>
            <person name="Pimmason S."/>
            <person name="Yu B."/>
            <person name="Yasawong M."/>
        </authorList>
    </citation>
    <scope>NUCLEOTIDE SEQUENCE [LARGE SCALE GENOMIC DNA]</scope>
    <source>
        <strain evidence="11 12">IM0101</strain>
    </source>
</reference>
<evidence type="ECO:0000313" key="12">
    <source>
        <dbReference type="Proteomes" id="UP000275076"/>
    </source>
</evidence>
<protein>
    <submittedName>
        <fullName evidence="11">TRAP transporter small permease</fullName>
    </submittedName>
</protein>
<dbReference type="InterPro" id="IPR007387">
    <property type="entry name" value="TRAP_DctQ"/>
</dbReference>
<evidence type="ECO:0000259" key="10">
    <source>
        <dbReference type="Pfam" id="PF04290"/>
    </source>
</evidence>
<dbReference type="PANTHER" id="PTHR35011:SF2">
    <property type="entry name" value="2,3-DIKETO-L-GULONATE TRAP TRANSPORTER SMALL PERMEASE PROTEIN YIAM"/>
    <property type="match status" value="1"/>
</dbReference>
<dbReference type="RefSeq" id="WP_125558532.1">
    <property type="nucleotide sequence ID" value="NZ_RBVX01000024.1"/>
</dbReference>
<dbReference type="EMBL" id="RBVX01000024">
    <property type="protein sequence ID" value="RSL31437.1"/>
    <property type="molecule type" value="Genomic_DNA"/>
</dbReference>
<evidence type="ECO:0000256" key="6">
    <source>
        <dbReference type="ARBA" id="ARBA00022989"/>
    </source>
</evidence>
<evidence type="ECO:0000256" key="9">
    <source>
        <dbReference type="SAM" id="Phobius"/>
    </source>
</evidence>
<dbReference type="GO" id="GO:0015740">
    <property type="term" value="P:C4-dicarboxylate transport"/>
    <property type="evidence" value="ECO:0007669"/>
    <property type="project" value="TreeGrafter"/>
</dbReference>
<dbReference type="AlphaFoldDB" id="A0A3R9PII4"/>
<evidence type="ECO:0000256" key="7">
    <source>
        <dbReference type="ARBA" id="ARBA00023136"/>
    </source>
</evidence>
<dbReference type="PANTHER" id="PTHR35011">
    <property type="entry name" value="2,3-DIKETO-L-GULONATE TRAP TRANSPORTER SMALL PERMEASE PROTEIN YIAM"/>
    <property type="match status" value="1"/>
</dbReference>
<evidence type="ECO:0000256" key="8">
    <source>
        <dbReference type="ARBA" id="ARBA00038436"/>
    </source>
</evidence>
<keyword evidence="3" id="KW-1003">Cell membrane</keyword>